<organism evidence="3 4">
    <name type="scientific">Actinidia chinensis var. chinensis</name>
    <name type="common">Chinese soft-hair kiwi</name>
    <dbReference type="NCBI Taxonomy" id="1590841"/>
    <lineage>
        <taxon>Eukaryota</taxon>
        <taxon>Viridiplantae</taxon>
        <taxon>Streptophyta</taxon>
        <taxon>Embryophyta</taxon>
        <taxon>Tracheophyta</taxon>
        <taxon>Spermatophyta</taxon>
        <taxon>Magnoliopsida</taxon>
        <taxon>eudicotyledons</taxon>
        <taxon>Gunneridae</taxon>
        <taxon>Pentapetalae</taxon>
        <taxon>asterids</taxon>
        <taxon>Ericales</taxon>
        <taxon>Actinidiaceae</taxon>
        <taxon>Actinidia</taxon>
    </lineage>
</organism>
<dbReference type="FunCoup" id="A0A2R6P9A1">
    <property type="interactions" value="14"/>
</dbReference>
<proteinExistence type="predicted"/>
<reference evidence="4" key="2">
    <citation type="journal article" date="2018" name="BMC Genomics">
        <title>A manually annotated Actinidia chinensis var. chinensis (kiwifruit) genome highlights the challenges associated with draft genomes and gene prediction in plants.</title>
        <authorList>
            <person name="Pilkington S.M."/>
            <person name="Crowhurst R."/>
            <person name="Hilario E."/>
            <person name="Nardozza S."/>
            <person name="Fraser L."/>
            <person name="Peng Y."/>
            <person name="Gunaseelan K."/>
            <person name="Simpson R."/>
            <person name="Tahir J."/>
            <person name="Deroles S.C."/>
            <person name="Templeton K."/>
            <person name="Luo Z."/>
            <person name="Davy M."/>
            <person name="Cheng C."/>
            <person name="McNeilage M."/>
            <person name="Scaglione D."/>
            <person name="Liu Y."/>
            <person name="Zhang Q."/>
            <person name="Datson P."/>
            <person name="De Silva N."/>
            <person name="Gardiner S.E."/>
            <person name="Bassett H."/>
            <person name="Chagne D."/>
            <person name="McCallum J."/>
            <person name="Dzierzon H."/>
            <person name="Deng C."/>
            <person name="Wang Y.Y."/>
            <person name="Barron L."/>
            <person name="Manako K."/>
            <person name="Bowen J."/>
            <person name="Foster T.M."/>
            <person name="Erridge Z.A."/>
            <person name="Tiffin H."/>
            <person name="Waite C.N."/>
            <person name="Davies K.M."/>
            <person name="Grierson E.P."/>
            <person name="Laing W.A."/>
            <person name="Kirk R."/>
            <person name="Chen X."/>
            <person name="Wood M."/>
            <person name="Montefiori M."/>
            <person name="Brummell D.A."/>
            <person name="Schwinn K.E."/>
            <person name="Catanach A."/>
            <person name="Fullerton C."/>
            <person name="Li D."/>
            <person name="Meiyalaghan S."/>
            <person name="Nieuwenhuizen N."/>
            <person name="Read N."/>
            <person name="Prakash R."/>
            <person name="Hunter D."/>
            <person name="Zhang H."/>
            <person name="McKenzie M."/>
            <person name="Knabel M."/>
            <person name="Harris A."/>
            <person name="Allan A.C."/>
            <person name="Gleave A."/>
            <person name="Chen A."/>
            <person name="Janssen B.J."/>
            <person name="Plunkett B."/>
            <person name="Ampomah-Dwamena C."/>
            <person name="Voogd C."/>
            <person name="Leif D."/>
            <person name="Lafferty D."/>
            <person name="Souleyre E.J.F."/>
            <person name="Varkonyi-Gasic E."/>
            <person name="Gambi F."/>
            <person name="Hanley J."/>
            <person name="Yao J.L."/>
            <person name="Cheung J."/>
            <person name="David K.M."/>
            <person name="Warren B."/>
            <person name="Marsh K."/>
            <person name="Snowden K.C."/>
            <person name="Lin-Wang K."/>
            <person name="Brian L."/>
            <person name="Martinez-Sanchez M."/>
            <person name="Wang M."/>
            <person name="Ileperuma N."/>
            <person name="Macnee N."/>
            <person name="Campin R."/>
            <person name="McAtee P."/>
            <person name="Drummond R.S.M."/>
            <person name="Espley R.V."/>
            <person name="Ireland H.S."/>
            <person name="Wu R."/>
            <person name="Atkinson R.G."/>
            <person name="Karunairetnam S."/>
            <person name="Bulley S."/>
            <person name="Chunkath S."/>
            <person name="Hanley Z."/>
            <person name="Storey R."/>
            <person name="Thrimawithana A.H."/>
            <person name="Thomson S."/>
            <person name="David C."/>
            <person name="Testolin R."/>
            <person name="Huang H."/>
            <person name="Hellens R.P."/>
            <person name="Schaffer R.J."/>
        </authorList>
    </citation>
    <scope>NUCLEOTIDE SEQUENCE [LARGE SCALE GENOMIC DNA]</scope>
    <source>
        <strain evidence="4">cv. Red5</strain>
    </source>
</reference>
<keyword evidence="2" id="KW-1133">Transmembrane helix</keyword>
<evidence type="ECO:0000313" key="3">
    <source>
        <dbReference type="EMBL" id="PSR87573.1"/>
    </source>
</evidence>
<dbReference type="Gramene" id="PSR87573">
    <property type="protein sequence ID" value="PSR87573"/>
    <property type="gene ID" value="CEY00_Acc30621"/>
</dbReference>
<dbReference type="Proteomes" id="UP000241394">
    <property type="component" value="Chromosome LG27"/>
</dbReference>
<dbReference type="PANTHER" id="PTHR33264">
    <property type="entry name" value="EXPRESSED PROTEIN"/>
    <property type="match status" value="1"/>
</dbReference>
<keyword evidence="2" id="KW-0812">Transmembrane</keyword>
<feature type="region of interest" description="Disordered" evidence="1">
    <location>
        <begin position="17"/>
        <end position="39"/>
    </location>
</feature>
<dbReference type="PANTHER" id="PTHR33264:SF6">
    <property type="entry name" value="OS01G0638800 PROTEIN"/>
    <property type="match status" value="1"/>
</dbReference>
<accession>A0A2R6P9A1</accession>
<evidence type="ECO:0000313" key="4">
    <source>
        <dbReference type="Proteomes" id="UP000241394"/>
    </source>
</evidence>
<sequence>MFCRFRGSSSSANWMEETTSRFQHKDGSHGASRKGPTGKHCPCPADDSGDPIECSGKHCRSCTAGLIADCVAVCCCPCAVVSCFALAFLKAPWMMGRRCLGIGKKKRRRLENERECEKTGSDLVDMDGISEIGTGLEGNLSARFEAERVWLELYQVGHLGFGRVSFTGIPSQGSWMFCRRQCGLRFMFPKSTITQLPGLFLSQSYIG</sequence>
<keyword evidence="2" id="KW-0472">Membrane</keyword>
<dbReference type="STRING" id="1590841.A0A2R6P9A1"/>
<dbReference type="EMBL" id="NKQK01000027">
    <property type="protein sequence ID" value="PSR87573.1"/>
    <property type="molecule type" value="Genomic_DNA"/>
</dbReference>
<gene>
    <name evidence="3" type="ORF">CEY00_Acc30621</name>
</gene>
<keyword evidence="4" id="KW-1185">Reference proteome</keyword>
<evidence type="ECO:0000256" key="1">
    <source>
        <dbReference type="SAM" id="MobiDB-lite"/>
    </source>
</evidence>
<name>A0A2R6P9A1_ACTCC</name>
<feature type="transmembrane region" description="Helical" evidence="2">
    <location>
        <begin position="64"/>
        <end position="89"/>
    </location>
</feature>
<dbReference type="InParanoid" id="A0A2R6P9A1"/>
<evidence type="ECO:0000256" key="2">
    <source>
        <dbReference type="SAM" id="Phobius"/>
    </source>
</evidence>
<protein>
    <submittedName>
        <fullName evidence="3">Chromo domain-containing protein isoform 2</fullName>
    </submittedName>
</protein>
<dbReference type="AlphaFoldDB" id="A0A2R6P9A1"/>
<dbReference type="OrthoDB" id="689054at2759"/>
<comment type="caution">
    <text evidence="3">The sequence shown here is derived from an EMBL/GenBank/DDBJ whole genome shotgun (WGS) entry which is preliminary data.</text>
</comment>
<reference evidence="3 4" key="1">
    <citation type="submission" date="2017-07" db="EMBL/GenBank/DDBJ databases">
        <title>An improved, manually edited Actinidia chinensis var. chinensis (kiwifruit) genome highlights the challenges associated with draft genomes and gene prediction in plants.</title>
        <authorList>
            <person name="Pilkington S."/>
            <person name="Crowhurst R."/>
            <person name="Hilario E."/>
            <person name="Nardozza S."/>
            <person name="Fraser L."/>
            <person name="Peng Y."/>
            <person name="Gunaseelan K."/>
            <person name="Simpson R."/>
            <person name="Tahir J."/>
            <person name="Deroles S."/>
            <person name="Templeton K."/>
            <person name="Luo Z."/>
            <person name="Davy M."/>
            <person name="Cheng C."/>
            <person name="Mcneilage M."/>
            <person name="Scaglione D."/>
            <person name="Liu Y."/>
            <person name="Zhang Q."/>
            <person name="Datson P."/>
            <person name="De Silva N."/>
            <person name="Gardiner S."/>
            <person name="Bassett H."/>
            <person name="Chagne D."/>
            <person name="Mccallum J."/>
            <person name="Dzierzon H."/>
            <person name="Deng C."/>
            <person name="Wang Y.-Y."/>
            <person name="Barron N."/>
            <person name="Manako K."/>
            <person name="Bowen J."/>
            <person name="Foster T."/>
            <person name="Erridge Z."/>
            <person name="Tiffin H."/>
            <person name="Waite C."/>
            <person name="Davies K."/>
            <person name="Grierson E."/>
            <person name="Laing W."/>
            <person name="Kirk R."/>
            <person name="Chen X."/>
            <person name="Wood M."/>
            <person name="Montefiori M."/>
            <person name="Brummell D."/>
            <person name="Schwinn K."/>
            <person name="Catanach A."/>
            <person name="Fullerton C."/>
            <person name="Li D."/>
            <person name="Meiyalaghan S."/>
            <person name="Nieuwenhuizen N."/>
            <person name="Read N."/>
            <person name="Prakash R."/>
            <person name="Hunter D."/>
            <person name="Zhang H."/>
            <person name="Mckenzie M."/>
            <person name="Knabel M."/>
            <person name="Harris A."/>
            <person name="Allan A."/>
            <person name="Chen A."/>
            <person name="Janssen B."/>
            <person name="Plunkett B."/>
            <person name="Dwamena C."/>
            <person name="Voogd C."/>
            <person name="Leif D."/>
            <person name="Lafferty D."/>
            <person name="Souleyre E."/>
            <person name="Varkonyi-Gasic E."/>
            <person name="Gambi F."/>
            <person name="Hanley J."/>
            <person name="Yao J.-L."/>
            <person name="Cheung J."/>
            <person name="David K."/>
            <person name="Warren B."/>
            <person name="Marsh K."/>
            <person name="Snowden K."/>
            <person name="Lin-Wang K."/>
            <person name="Brian L."/>
            <person name="Martinez-Sanchez M."/>
            <person name="Wang M."/>
            <person name="Ileperuma N."/>
            <person name="Macnee N."/>
            <person name="Campin R."/>
            <person name="Mcatee P."/>
            <person name="Drummond R."/>
            <person name="Espley R."/>
            <person name="Ireland H."/>
            <person name="Wu R."/>
            <person name="Atkinson R."/>
            <person name="Karunairetnam S."/>
            <person name="Bulley S."/>
            <person name="Chunkath S."/>
            <person name="Hanley Z."/>
            <person name="Storey R."/>
            <person name="Thrimawithana A."/>
            <person name="Thomson S."/>
            <person name="David C."/>
            <person name="Testolin R."/>
        </authorList>
    </citation>
    <scope>NUCLEOTIDE SEQUENCE [LARGE SCALE GENOMIC DNA]</scope>
    <source>
        <strain evidence="4">cv. Red5</strain>
        <tissue evidence="3">Young leaf</tissue>
    </source>
</reference>